<feature type="compositionally biased region" description="Basic and acidic residues" evidence="5">
    <location>
        <begin position="161"/>
        <end position="170"/>
    </location>
</feature>
<dbReference type="GO" id="GO:0008270">
    <property type="term" value="F:zinc ion binding"/>
    <property type="evidence" value="ECO:0007669"/>
    <property type="project" value="UniProtKB-KW"/>
</dbReference>
<comment type="caution">
    <text evidence="7">The sequence shown here is derived from an EMBL/GenBank/DDBJ whole genome shotgun (WGS) entry which is preliminary data.</text>
</comment>
<evidence type="ECO:0000313" key="7">
    <source>
        <dbReference type="EMBL" id="CAJ0584768.1"/>
    </source>
</evidence>
<name>A0AA36DBL7_9BILA</name>
<sequence length="647" mass="72769">MGFFCELCRKTCHGCSLRVKPGLDDIDRILRELAANGLSLPFGYDMLRENPRICGWHVPEEYKLRGRKRSYDPGSIAVDHEEVLENGKATPPNSSASSVPVSKPKTPTRLANSNPSTSMAASPQVPQCSDEEDAEALFDETCEDKHEAVEKQDEKDEKEEKDEAKKDVAETSKAYGSDEEDAEALFDDSEYQNPETDAKSEVKTNSKNTSIVDGQVKKNENGDVKAQDVVPTPVRPAKPKKVYHPKKPANEQKEGIPLETMVCQLCGKRLSHKRTGHDIVYALIQHSVSHIDIKPFQCSECDFTAHRSVSIPLHRRAQHNGVGSVIDNRTNVYFAKLKLQAMRNFPLQMHEVEKYMDAQMARFNDGLSIHLDEEREVEKNQCQLCGKKITLQKDPCINTICIMQHSMTHIDHRPFRCPQCNVDNRAKDEIRKHQVRMHGHAEEVIDGRTEEYFTDLINMARTNFPLQVDELETRIEFVKSKLREFGPIKAKADRPYKASDKTLADKTAQKTEDSASPVKRRRSQRPRNDNALQAFYREFGLGDISPKPSTSRGRGRKQHREEERDQEKPVEQPEDVQEKSAEPAEPAASPQAPSPKKGRLTEIFGDLVAAAGSSNDGDGAPPEFESTVDDEPARIDALMALFGHPPT</sequence>
<keyword evidence="1" id="KW-0479">Metal-binding</keyword>
<evidence type="ECO:0000256" key="2">
    <source>
        <dbReference type="ARBA" id="ARBA00022737"/>
    </source>
</evidence>
<feature type="region of interest" description="Disordered" evidence="5">
    <location>
        <begin position="491"/>
        <end position="627"/>
    </location>
</feature>
<feature type="compositionally biased region" description="Polar residues" evidence="5">
    <location>
        <begin position="109"/>
        <end position="127"/>
    </location>
</feature>
<keyword evidence="4" id="KW-0862">Zinc</keyword>
<dbReference type="SMART" id="SM00355">
    <property type="entry name" value="ZnF_C2H2"/>
    <property type="match status" value="2"/>
</dbReference>
<keyword evidence="2" id="KW-0677">Repeat</keyword>
<dbReference type="Proteomes" id="UP001177023">
    <property type="component" value="Unassembled WGS sequence"/>
</dbReference>
<evidence type="ECO:0000256" key="3">
    <source>
        <dbReference type="ARBA" id="ARBA00022771"/>
    </source>
</evidence>
<dbReference type="SUPFAM" id="SSF57667">
    <property type="entry name" value="beta-beta-alpha zinc fingers"/>
    <property type="match status" value="1"/>
</dbReference>
<feature type="compositionally biased region" description="Low complexity" evidence="5">
    <location>
        <begin position="609"/>
        <end position="620"/>
    </location>
</feature>
<proteinExistence type="predicted"/>
<dbReference type="EMBL" id="CATQJA010002700">
    <property type="protein sequence ID" value="CAJ0584768.1"/>
    <property type="molecule type" value="Genomic_DNA"/>
</dbReference>
<dbReference type="PANTHER" id="PTHR24408">
    <property type="entry name" value="ZINC FINGER PROTEIN"/>
    <property type="match status" value="1"/>
</dbReference>
<dbReference type="InterPro" id="IPR013087">
    <property type="entry name" value="Znf_C2H2_type"/>
</dbReference>
<dbReference type="GO" id="GO:0000981">
    <property type="term" value="F:DNA-binding transcription factor activity, RNA polymerase II-specific"/>
    <property type="evidence" value="ECO:0007669"/>
    <property type="project" value="TreeGrafter"/>
</dbReference>
<feature type="compositionally biased region" description="Basic residues" evidence="5">
    <location>
        <begin position="237"/>
        <end position="247"/>
    </location>
</feature>
<keyword evidence="8" id="KW-1185">Reference proteome</keyword>
<evidence type="ECO:0000256" key="4">
    <source>
        <dbReference type="ARBA" id="ARBA00022833"/>
    </source>
</evidence>
<dbReference type="Gene3D" id="3.30.160.60">
    <property type="entry name" value="Classic Zinc Finger"/>
    <property type="match status" value="2"/>
</dbReference>
<dbReference type="PANTHER" id="PTHR24408:SF64">
    <property type="entry name" value="LINKING IMMUNITY AND METABOLISM-RELATED"/>
    <property type="match status" value="1"/>
</dbReference>
<dbReference type="GO" id="GO:0043565">
    <property type="term" value="F:sequence-specific DNA binding"/>
    <property type="evidence" value="ECO:0007669"/>
    <property type="project" value="TreeGrafter"/>
</dbReference>
<keyword evidence="3" id="KW-0863">Zinc-finger</keyword>
<feature type="non-terminal residue" evidence="7">
    <location>
        <position position="1"/>
    </location>
</feature>
<dbReference type="InterPro" id="IPR036236">
    <property type="entry name" value="Znf_C2H2_sf"/>
</dbReference>
<evidence type="ECO:0000256" key="5">
    <source>
        <dbReference type="SAM" id="MobiDB-lite"/>
    </source>
</evidence>
<feature type="compositionally biased region" description="Basic and acidic residues" evidence="5">
    <location>
        <begin position="491"/>
        <end position="513"/>
    </location>
</feature>
<feature type="compositionally biased region" description="Low complexity" evidence="5">
    <location>
        <begin position="89"/>
        <end position="107"/>
    </location>
</feature>
<feature type="region of interest" description="Disordered" evidence="5">
    <location>
        <begin position="230"/>
        <end position="249"/>
    </location>
</feature>
<feature type="domain" description="C2H2-type" evidence="6">
    <location>
        <begin position="415"/>
        <end position="438"/>
    </location>
</feature>
<evidence type="ECO:0000256" key="1">
    <source>
        <dbReference type="ARBA" id="ARBA00022723"/>
    </source>
</evidence>
<evidence type="ECO:0000259" key="6">
    <source>
        <dbReference type="SMART" id="SM00355"/>
    </source>
</evidence>
<feature type="domain" description="C2H2-type" evidence="6">
    <location>
        <begin position="296"/>
        <end position="319"/>
    </location>
</feature>
<feature type="region of interest" description="Disordered" evidence="5">
    <location>
        <begin position="144"/>
        <end position="208"/>
    </location>
</feature>
<organism evidence="7 8">
    <name type="scientific">Mesorhabditis spiculigera</name>
    <dbReference type="NCBI Taxonomy" id="96644"/>
    <lineage>
        <taxon>Eukaryota</taxon>
        <taxon>Metazoa</taxon>
        <taxon>Ecdysozoa</taxon>
        <taxon>Nematoda</taxon>
        <taxon>Chromadorea</taxon>
        <taxon>Rhabditida</taxon>
        <taxon>Rhabditina</taxon>
        <taxon>Rhabditomorpha</taxon>
        <taxon>Rhabditoidea</taxon>
        <taxon>Rhabditidae</taxon>
        <taxon>Mesorhabditinae</taxon>
        <taxon>Mesorhabditis</taxon>
    </lineage>
</organism>
<feature type="compositionally biased region" description="Acidic residues" evidence="5">
    <location>
        <begin position="177"/>
        <end position="190"/>
    </location>
</feature>
<gene>
    <name evidence="7" type="ORF">MSPICULIGERA_LOCUS22810</name>
</gene>
<protein>
    <recommendedName>
        <fullName evidence="6">C2H2-type domain-containing protein</fullName>
    </recommendedName>
</protein>
<evidence type="ECO:0000313" key="8">
    <source>
        <dbReference type="Proteomes" id="UP001177023"/>
    </source>
</evidence>
<dbReference type="GO" id="GO:0005634">
    <property type="term" value="C:nucleus"/>
    <property type="evidence" value="ECO:0007669"/>
    <property type="project" value="TreeGrafter"/>
</dbReference>
<feature type="compositionally biased region" description="Basic and acidic residues" evidence="5">
    <location>
        <begin position="144"/>
        <end position="155"/>
    </location>
</feature>
<feature type="compositionally biased region" description="Low complexity" evidence="5">
    <location>
        <begin position="583"/>
        <end position="595"/>
    </location>
</feature>
<feature type="compositionally biased region" description="Basic and acidic residues" evidence="5">
    <location>
        <begin position="559"/>
        <end position="582"/>
    </location>
</feature>
<feature type="region of interest" description="Disordered" evidence="5">
    <location>
        <begin position="86"/>
        <end position="132"/>
    </location>
</feature>
<reference evidence="7" key="1">
    <citation type="submission" date="2023-06" db="EMBL/GenBank/DDBJ databases">
        <authorList>
            <person name="Delattre M."/>
        </authorList>
    </citation>
    <scope>NUCLEOTIDE SEQUENCE</scope>
    <source>
        <strain evidence="7">AF72</strain>
    </source>
</reference>
<accession>A0AA36DBL7</accession>
<dbReference type="AlphaFoldDB" id="A0AA36DBL7"/>